<feature type="compositionally biased region" description="Basic and acidic residues" evidence="6">
    <location>
        <begin position="333"/>
        <end position="343"/>
    </location>
</feature>
<dbReference type="Pfam" id="PF12680">
    <property type="entry name" value="SnoaL_2"/>
    <property type="match status" value="1"/>
</dbReference>
<gene>
    <name evidence="10" type="ORF">GA0070603_2511</name>
</gene>
<evidence type="ECO:0000256" key="1">
    <source>
        <dbReference type="ARBA" id="ARBA00010641"/>
    </source>
</evidence>
<protein>
    <submittedName>
        <fullName evidence="10">RNA polymerase sigma-70 factor, ECF subfamily</fullName>
    </submittedName>
</protein>
<dbReference type="PANTHER" id="PTHR43133">
    <property type="entry name" value="RNA POLYMERASE ECF-TYPE SIGMA FACTO"/>
    <property type="match status" value="1"/>
</dbReference>
<keyword evidence="4" id="KW-0731">Sigma factor</keyword>
<evidence type="ECO:0000259" key="7">
    <source>
        <dbReference type="Pfam" id="PF04542"/>
    </source>
</evidence>
<dbReference type="PANTHER" id="PTHR43133:SF65">
    <property type="entry name" value="ECF RNA POLYMERASE SIGMA FACTOR SIGG"/>
    <property type="match status" value="1"/>
</dbReference>
<organism evidence="10 11">
    <name type="scientific">Micromonospora chersina</name>
    <dbReference type="NCBI Taxonomy" id="47854"/>
    <lineage>
        <taxon>Bacteria</taxon>
        <taxon>Bacillati</taxon>
        <taxon>Actinomycetota</taxon>
        <taxon>Actinomycetes</taxon>
        <taxon>Micromonosporales</taxon>
        <taxon>Micromonosporaceae</taxon>
        <taxon>Micromonospora</taxon>
    </lineage>
</organism>
<sequence>MTTAPAPATSDLEPFRVELTGYAYRMLGSVFDAEDAVQETLLRAWRGRDGFDGRSSLRTWLYRIATNVCLDLLRGRGRRALPVDLGGPAAPVVESLGTPAGGWVEPVPDTAVLPADPAELAVARESVRLAFVAALQHLPPRQRAVLILRDVLRWHADEVADLLDATVPAVNSALQRARATLSGVRAERRVGPDLDPVDRDLLDRYVDAFARYDIDALVALLREDAVQSMPPYPMWLRGAADIGRWLGGPGAECRGSRLVRVAANGVPALAQYRVDPAGGHQAFSITVLECAEGRIARLTHFLEPRLFPRFGLPTRLDSRPADEFPSPAASTPGRHDEGGAPAE</sequence>
<evidence type="ECO:0000256" key="5">
    <source>
        <dbReference type="ARBA" id="ARBA00023163"/>
    </source>
</evidence>
<evidence type="ECO:0000256" key="3">
    <source>
        <dbReference type="ARBA" id="ARBA00023015"/>
    </source>
</evidence>
<dbReference type="InterPro" id="IPR013325">
    <property type="entry name" value="RNA_pol_sigma_r2"/>
</dbReference>
<proteinExistence type="inferred from homology"/>
<dbReference type="NCBIfam" id="NF006089">
    <property type="entry name" value="PRK08241.1"/>
    <property type="match status" value="1"/>
</dbReference>
<dbReference type="AlphaFoldDB" id="A0A1C6UVL9"/>
<evidence type="ECO:0000256" key="6">
    <source>
        <dbReference type="SAM" id="MobiDB-lite"/>
    </source>
</evidence>
<feature type="domain" description="RNA polymerase sigma factor 70 region 4 type 2" evidence="8">
    <location>
        <begin position="129"/>
        <end position="181"/>
    </location>
</feature>
<feature type="region of interest" description="Disordered" evidence="6">
    <location>
        <begin position="317"/>
        <end position="343"/>
    </location>
</feature>
<dbReference type="SUPFAM" id="SSF88946">
    <property type="entry name" value="Sigma2 domain of RNA polymerase sigma factors"/>
    <property type="match status" value="1"/>
</dbReference>
<dbReference type="RefSeq" id="WP_091312127.1">
    <property type="nucleotide sequence ID" value="NZ_FMIB01000002.1"/>
</dbReference>
<dbReference type="InterPro" id="IPR014284">
    <property type="entry name" value="RNA_pol_sigma-70_dom"/>
</dbReference>
<comment type="subunit">
    <text evidence="2">Interacts transiently with the RNA polymerase catalytic core formed by RpoA, RpoB, RpoC and RpoZ (2 alpha, 1 beta, 1 beta' and 1 omega subunit) to form the RNA polymerase holoenzyme that can initiate transcription.</text>
</comment>
<keyword evidence="11" id="KW-1185">Reference proteome</keyword>
<dbReference type="Pfam" id="PF08281">
    <property type="entry name" value="Sigma70_r4_2"/>
    <property type="match status" value="1"/>
</dbReference>
<dbReference type="NCBIfam" id="TIGR02937">
    <property type="entry name" value="sigma70-ECF"/>
    <property type="match status" value="1"/>
</dbReference>
<accession>A0A1C6UVL9</accession>
<dbReference type="Gene3D" id="1.10.1740.10">
    <property type="match status" value="1"/>
</dbReference>
<reference evidence="11" key="1">
    <citation type="submission" date="2016-06" db="EMBL/GenBank/DDBJ databases">
        <authorList>
            <person name="Varghese N."/>
            <person name="Submissions Spin"/>
        </authorList>
    </citation>
    <scope>NUCLEOTIDE SEQUENCE [LARGE SCALE GENOMIC DNA]</scope>
    <source>
        <strain evidence="11">DSM 44151</strain>
    </source>
</reference>
<dbReference type="InterPro" id="IPR037401">
    <property type="entry name" value="SnoaL-like"/>
</dbReference>
<evidence type="ECO:0000259" key="8">
    <source>
        <dbReference type="Pfam" id="PF08281"/>
    </source>
</evidence>
<dbReference type="InterPro" id="IPR039425">
    <property type="entry name" value="RNA_pol_sigma-70-like"/>
</dbReference>
<dbReference type="Pfam" id="PF04542">
    <property type="entry name" value="Sigma70_r2"/>
    <property type="match status" value="1"/>
</dbReference>
<dbReference type="STRING" id="47854.GA0070603_2511"/>
<dbReference type="InterPro" id="IPR013249">
    <property type="entry name" value="RNA_pol_sigma70_r4_t2"/>
</dbReference>
<evidence type="ECO:0000313" key="11">
    <source>
        <dbReference type="Proteomes" id="UP000198605"/>
    </source>
</evidence>
<dbReference type="GO" id="GO:0016987">
    <property type="term" value="F:sigma factor activity"/>
    <property type="evidence" value="ECO:0007669"/>
    <property type="project" value="UniProtKB-KW"/>
</dbReference>
<evidence type="ECO:0000256" key="2">
    <source>
        <dbReference type="ARBA" id="ARBA00011344"/>
    </source>
</evidence>
<comment type="similarity">
    <text evidence="1">Belongs to the sigma-70 factor family. ECF subfamily.</text>
</comment>
<dbReference type="NCBIfam" id="TIGR02960">
    <property type="entry name" value="SigX5"/>
    <property type="match status" value="1"/>
</dbReference>
<dbReference type="InterPro" id="IPR032710">
    <property type="entry name" value="NTF2-like_dom_sf"/>
</dbReference>
<dbReference type="Gene3D" id="1.10.10.10">
    <property type="entry name" value="Winged helix-like DNA-binding domain superfamily/Winged helix DNA-binding domain"/>
    <property type="match status" value="1"/>
</dbReference>
<dbReference type="GeneID" id="43279158"/>
<feature type="domain" description="RNA polymerase sigma-70 region 2" evidence="7">
    <location>
        <begin position="18"/>
        <end position="79"/>
    </location>
</feature>
<feature type="domain" description="SnoaL-like" evidence="9">
    <location>
        <begin position="203"/>
        <end position="297"/>
    </location>
</feature>
<evidence type="ECO:0000259" key="9">
    <source>
        <dbReference type="Pfam" id="PF12680"/>
    </source>
</evidence>
<dbReference type="EMBL" id="FMIB01000002">
    <property type="protein sequence ID" value="SCL57903.1"/>
    <property type="molecule type" value="Genomic_DNA"/>
</dbReference>
<keyword evidence="5" id="KW-0804">Transcription</keyword>
<dbReference type="InterPro" id="IPR036388">
    <property type="entry name" value="WH-like_DNA-bd_sf"/>
</dbReference>
<dbReference type="InterPro" id="IPR014305">
    <property type="entry name" value="RNA_pol_sigma-G_actinobac"/>
</dbReference>
<dbReference type="SUPFAM" id="SSF88659">
    <property type="entry name" value="Sigma3 and sigma4 domains of RNA polymerase sigma factors"/>
    <property type="match status" value="1"/>
</dbReference>
<dbReference type="InterPro" id="IPR007627">
    <property type="entry name" value="RNA_pol_sigma70_r2"/>
</dbReference>
<dbReference type="GO" id="GO:0003677">
    <property type="term" value="F:DNA binding"/>
    <property type="evidence" value="ECO:0007669"/>
    <property type="project" value="InterPro"/>
</dbReference>
<dbReference type="OrthoDB" id="6689546at2"/>
<evidence type="ECO:0000313" key="10">
    <source>
        <dbReference type="EMBL" id="SCL57903.1"/>
    </source>
</evidence>
<dbReference type="Gene3D" id="3.10.450.50">
    <property type="match status" value="1"/>
</dbReference>
<name>A0A1C6UVL9_9ACTN</name>
<dbReference type="Proteomes" id="UP000198605">
    <property type="component" value="Unassembled WGS sequence"/>
</dbReference>
<evidence type="ECO:0000256" key="4">
    <source>
        <dbReference type="ARBA" id="ARBA00023082"/>
    </source>
</evidence>
<dbReference type="CDD" id="cd06171">
    <property type="entry name" value="Sigma70_r4"/>
    <property type="match status" value="1"/>
</dbReference>
<keyword evidence="3" id="KW-0805">Transcription regulation</keyword>
<dbReference type="SUPFAM" id="SSF54427">
    <property type="entry name" value="NTF2-like"/>
    <property type="match status" value="1"/>
</dbReference>
<dbReference type="GO" id="GO:0006352">
    <property type="term" value="P:DNA-templated transcription initiation"/>
    <property type="evidence" value="ECO:0007669"/>
    <property type="project" value="InterPro"/>
</dbReference>
<dbReference type="InterPro" id="IPR013324">
    <property type="entry name" value="RNA_pol_sigma_r3/r4-like"/>
</dbReference>